<sequence>MSLVIYKDGILAADSGSWWGNMLHSKGAIKLGRKVVKILKGTEQPTEEVILYGAAGDDPAFTLFFKQIEARNSFEDIRTGLEYDERFTRFKDFTGIIVRQTEPHLPYLFSDGVVLREDPAEHYAIGAASEFALGALAADADVTEAVFLACLNTTVAHAPVRWVSFEEDGIQVRSQIFFKDVKLEPRGECTVADYHKGRAGA</sequence>
<gene>
    <name evidence="1" type="ORF">JHL16_34570</name>
</gene>
<accession>A0ACC5RG08</accession>
<organism evidence="1 2">
    <name type="scientific">Taklimakanibacter albus</name>
    <dbReference type="NCBI Taxonomy" id="2800327"/>
    <lineage>
        <taxon>Bacteria</taxon>
        <taxon>Pseudomonadati</taxon>
        <taxon>Pseudomonadota</taxon>
        <taxon>Alphaproteobacteria</taxon>
        <taxon>Hyphomicrobiales</taxon>
        <taxon>Aestuariivirgaceae</taxon>
        <taxon>Taklimakanibacter</taxon>
    </lineage>
</organism>
<evidence type="ECO:0000313" key="1">
    <source>
        <dbReference type="EMBL" id="MBK1871542.1"/>
    </source>
</evidence>
<reference evidence="1" key="1">
    <citation type="submission" date="2021-01" db="EMBL/GenBank/DDBJ databases">
        <authorList>
            <person name="Sun Q."/>
        </authorList>
    </citation>
    <scope>NUCLEOTIDE SEQUENCE</scope>
    <source>
        <strain evidence="1">YIM B02566</strain>
    </source>
</reference>
<evidence type="ECO:0000313" key="2">
    <source>
        <dbReference type="Proteomes" id="UP000616151"/>
    </source>
</evidence>
<dbReference type="EMBL" id="JAENHL010000009">
    <property type="protein sequence ID" value="MBK1871542.1"/>
    <property type="molecule type" value="Genomic_DNA"/>
</dbReference>
<dbReference type="Proteomes" id="UP000616151">
    <property type="component" value="Unassembled WGS sequence"/>
</dbReference>
<name>A0ACC5RG08_9HYPH</name>
<proteinExistence type="predicted"/>
<protein>
    <submittedName>
        <fullName evidence="1">Uncharacterized protein</fullName>
    </submittedName>
</protein>
<comment type="caution">
    <text evidence="1">The sequence shown here is derived from an EMBL/GenBank/DDBJ whole genome shotgun (WGS) entry which is preliminary data.</text>
</comment>
<keyword evidence="2" id="KW-1185">Reference proteome</keyword>